<feature type="domain" description="AAA+ ATPase" evidence="6">
    <location>
        <begin position="292"/>
        <end position="434"/>
    </location>
</feature>
<dbReference type="InterPro" id="IPR000641">
    <property type="entry name" value="CbxX/CfxQ"/>
</dbReference>
<feature type="compositionally biased region" description="Polar residues" evidence="4">
    <location>
        <begin position="214"/>
        <end position="227"/>
    </location>
</feature>
<dbReference type="InterPro" id="IPR013869">
    <property type="entry name" value="DUF1757"/>
</dbReference>
<dbReference type="PANTHER" id="PTHR43392:SF2">
    <property type="entry name" value="AAA-TYPE ATPASE FAMILY PROTEIN _ ANKYRIN REPEAT FAMILY PROTEIN"/>
    <property type="match status" value="1"/>
</dbReference>
<gene>
    <name evidence="7" type="ORF">CNMCM6805_007453</name>
</gene>
<proteinExistence type="inferred from homology"/>
<dbReference type="FunFam" id="3.40.50.300:FF:003686">
    <property type="entry name" value="Stage V sporulation protein K"/>
    <property type="match status" value="1"/>
</dbReference>
<keyword evidence="8" id="KW-1185">Reference proteome</keyword>
<name>A0A8H4M6X6_9EURO</name>
<feature type="domain" description="AAA+ ATPase" evidence="6">
    <location>
        <begin position="832"/>
        <end position="962"/>
    </location>
</feature>
<feature type="domain" description="AAA+ ATPase" evidence="6">
    <location>
        <begin position="576"/>
        <end position="709"/>
    </location>
</feature>
<dbReference type="PRINTS" id="PR00819">
    <property type="entry name" value="CBXCFQXSUPER"/>
</dbReference>
<evidence type="ECO:0000256" key="5">
    <source>
        <dbReference type="SAM" id="Phobius"/>
    </source>
</evidence>
<reference evidence="7" key="1">
    <citation type="journal article" date="2020" name="bioRxiv">
        <title>Genomic and phenotypic heterogeneity of clinical isolates of the human pathogens Aspergillus fumigatus, Aspergillus lentulus and Aspergillus fumigatiaffinis.</title>
        <authorList>
            <person name="dos Santos R.A.C."/>
            <person name="Steenwyk J.L."/>
            <person name="Rivero-Menendez O."/>
            <person name="Mead M.E."/>
            <person name="Silva L.P."/>
            <person name="Bastos R.W."/>
            <person name="Alastruey-Izquierdo A."/>
            <person name="Goldman G.H."/>
            <person name="Rokas A."/>
        </authorList>
    </citation>
    <scope>NUCLEOTIDE SEQUENCE</scope>
    <source>
        <strain evidence="7">CNM-CM6805</strain>
    </source>
</reference>
<feature type="region of interest" description="Disordered" evidence="4">
    <location>
        <begin position="1073"/>
        <end position="1099"/>
    </location>
</feature>
<dbReference type="OrthoDB" id="2423195at2759"/>
<comment type="similarity">
    <text evidence="1">Belongs to the CbxX/CfxQ family.</text>
</comment>
<sequence>MVSDKWHPPYAEDQPYSHLILTTHVLDRGFQAGSVLGIAVGVVRALRSRNRNLSAASIITRSTGSGAFLGALTMAIVLPIRMAGKEKIEWQDRAWRLLENKGQVEVDNWTTTGMLVGVGTTAVIMRRNPLRLQVLDHFVGGAALGNLAGVIGIFITPDAGWYLDLPSCPPSLLLSIARILLWQKMDLTILRSMSSRFPWSLSFPSLLSPRKPQPSASVSVSTQTVPNSRPPSVKVHTPSPEEELQAHREIARSDAEDWLLSLVGQDNIKRRLNEIQTWISICQRQGKDPKQEWYNIVLEGNEGTGKTTVARIYANILFSTGITDVLTFREISGAALAAQGPEGLKHLISSMVDAASPSTQIVGVLLVEDAHLLATSSLTRTQEIFDALFEAMERTTGRVVVVLSGQPPHMEGLVRSHPRLERTVCCTLHFTDFSSNDYLTLLGQSLQERYNGKLEVAGGLDGPFMQMAARRLVRAAAGNGPRNVHAVQRLLDTITLRQLQHMNPEQDNLEEVDTFFFSPEDIVGLSPADVLAKSRAWADLQKLVGQEAVKASVSELLDTIEENFWREARNQRPFSVRVNRIFVGPPGTGKSTVARLYGQVLADVGLLSSGEVVEMRVSQRPDVKDLLGSSIGKVLLVDVSDLDESSQIWLKTLLTQLSLTPRHDRCVILVGTNSSIEPLIQEKDTLKVFREHHIVHFHSFNKAQLRQILEMKLHDDEVHATSEALDNAVKLLEVARMRKDFNNGRAIAHLLGSAHSTYERSRSQCEVTKSQLERVLVPANFERDRLCGGPQLDFREELKYTLVSDDLITLLERYRHDLKAAWLLNADPTRRVPLAMVFKGAIGIGRRTVARLIGRLYYDMGVLDSGKFMECSATDLALNACNSSTQTRSLLERARGGVLFVEDAHRLSEIESAAQTINDLVYLMPKYSRDTVVILAGSGPEMDLLLCNQPRLSSLFQEEVVFKSPTPRECLRLLDQRLEQEKIPGSRPFLTDTRTETYREFTRAMQTLSLFPCWSNARDIDVLAMWMVSSVLRAVPLDGDSLCAPQLTEEQAMACVIKMYNLKRDRLRYNQDPKAKSLPRNLSQPRSSPSIRSSVRFPV</sequence>
<dbReference type="Pfam" id="PF08560">
    <property type="entry name" value="DUF1757"/>
    <property type="match status" value="1"/>
</dbReference>
<dbReference type="Gene3D" id="1.10.8.60">
    <property type="match status" value="1"/>
</dbReference>
<dbReference type="GO" id="GO:0005524">
    <property type="term" value="F:ATP binding"/>
    <property type="evidence" value="ECO:0007669"/>
    <property type="project" value="UniProtKB-KW"/>
</dbReference>
<feature type="region of interest" description="Disordered" evidence="4">
    <location>
        <begin position="214"/>
        <end position="240"/>
    </location>
</feature>
<evidence type="ECO:0000313" key="7">
    <source>
        <dbReference type="EMBL" id="KAF4236525.1"/>
    </source>
</evidence>
<evidence type="ECO:0000256" key="4">
    <source>
        <dbReference type="SAM" id="MobiDB-lite"/>
    </source>
</evidence>
<evidence type="ECO:0000259" key="6">
    <source>
        <dbReference type="SMART" id="SM00382"/>
    </source>
</evidence>
<feature type="transmembrane region" description="Helical" evidence="5">
    <location>
        <begin position="137"/>
        <end position="155"/>
    </location>
</feature>
<reference evidence="7" key="2">
    <citation type="submission" date="2020-04" db="EMBL/GenBank/DDBJ databases">
        <authorList>
            <person name="Santos R.A.C."/>
            <person name="Steenwyk J.L."/>
            <person name="Rivero-Menendez O."/>
            <person name="Mead M.E."/>
            <person name="Silva L.P."/>
            <person name="Bastos R.W."/>
            <person name="Alastruey-Izquierdo A."/>
            <person name="Goldman G.H."/>
            <person name="Rokas A."/>
        </authorList>
    </citation>
    <scope>NUCLEOTIDE SEQUENCE</scope>
    <source>
        <strain evidence="7">CNM-CM6805</strain>
    </source>
</reference>
<evidence type="ECO:0000256" key="3">
    <source>
        <dbReference type="ARBA" id="ARBA00022840"/>
    </source>
</evidence>
<dbReference type="EMBL" id="JAAAPX010000051">
    <property type="protein sequence ID" value="KAF4236525.1"/>
    <property type="molecule type" value="Genomic_DNA"/>
</dbReference>
<dbReference type="InterPro" id="IPR027417">
    <property type="entry name" value="P-loop_NTPase"/>
</dbReference>
<dbReference type="Proteomes" id="UP000653565">
    <property type="component" value="Unassembled WGS sequence"/>
</dbReference>
<dbReference type="Gene3D" id="3.40.50.300">
    <property type="entry name" value="P-loop containing nucleotide triphosphate hydrolases"/>
    <property type="match status" value="3"/>
</dbReference>
<dbReference type="Pfam" id="PF00004">
    <property type="entry name" value="AAA"/>
    <property type="match status" value="1"/>
</dbReference>
<keyword evidence="5" id="KW-0812">Transmembrane</keyword>
<dbReference type="GO" id="GO:0016887">
    <property type="term" value="F:ATP hydrolysis activity"/>
    <property type="evidence" value="ECO:0007669"/>
    <property type="project" value="InterPro"/>
</dbReference>
<evidence type="ECO:0000256" key="1">
    <source>
        <dbReference type="ARBA" id="ARBA00010378"/>
    </source>
</evidence>
<feature type="transmembrane region" description="Helical" evidence="5">
    <location>
        <begin position="58"/>
        <end position="80"/>
    </location>
</feature>
<evidence type="ECO:0000313" key="8">
    <source>
        <dbReference type="Proteomes" id="UP000653565"/>
    </source>
</evidence>
<dbReference type="PANTHER" id="PTHR43392">
    <property type="entry name" value="AAA-TYPE ATPASE FAMILY PROTEIN / ANKYRIN REPEAT FAMILY PROTEIN"/>
    <property type="match status" value="1"/>
</dbReference>
<dbReference type="InterPro" id="IPR050773">
    <property type="entry name" value="CbxX/CfxQ_RuBisCO_ESX"/>
</dbReference>
<comment type="caution">
    <text evidence="7">The sequence shown here is derived from an EMBL/GenBank/DDBJ whole genome shotgun (WGS) entry which is preliminary data.</text>
</comment>
<keyword evidence="5" id="KW-0472">Membrane</keyword>
<dbReference type="SMART" id="SM00382">
    <property type="entry name" value="AAA"/>
    <property type="match status" value="3"/>
</dbReference>
<dbReference type="SUPFAM" id="SSF52540">
    <property type="entry name" value="P-loop containing nucleoside triphosphate hydrolases"/>
    <property type="match status" value="3"/>
</dbReference>
<keyword evidence="3" id="KW-0067">ATP-binding</keyword>
<dbReference type="InterPro" id="IPR003959">
    <property type="entry name" value="ATPase_AAA_core"/>
</dbReference>
<evidence type="ECO:0000256" key="2">
    <source>
        <dbReference type="ARBA" id="ARBA00022741"/>
    </source>
</evidence>
<feature type="compositionally biased region" description="Low complexity" evidence="4">
    <location>
        <begin position="1083"/>
        <end position="1099"/>
    </location>
</feature>
<accession>A0A8H4M6X6</accession>
<keyword evidence="2" id="KW-0547">Nucleotide-binding</keyword>
<dbReference type="AlphaFoldDB" id="A0A8H4M6X6"/>
<protein>
    <recommendedName>
        <fullName evidence="6">AAA+ ATPase domain-containing protein</fullName>
    </recommendedName>
</protein>
<dbReference type="CDD" id="cd00009">
    <property type="entry name" value="AAA"/>
    <property type="match status" value="1"/>
</dbReference>
<dbReference type="InterPro" id="IPR003593">
    <property type="entry name" value="AAA+_ATPase"/>
</dbReference>
<organism evidence="7 8">
    <name type="scientific">Aspergillus fumigatiaffinis</name>
    <dbReference type="NCBI Taxonomy" id="340414"/>
    <lineage>
        <taxon>Eukaryota</taxon>
        <taxon>Fungi</taxon>
        <taxon>Dikarya</taxon>
        <taxon>Ascomycota</taxon>
        <taxon>Pezizomycotina</taxon>
        <taxon>Eurotiomycetes</taxon>
        <taxon>Eurotiomycetidae</taxon>
        <taxon>Eurotiales</taxon>
        <taxon>Aspergillaceae</taxon>
        <taxon>Aspergillus</taxon>
        <taxon>Aspergillus subgen. Fumigati</taxon>
    </lineage>
</organism>
<keyword evidence="5" id="KW-1133">Transmembrane helix</keyword>